<dbReference type="InterPro" id="IPR017441">
    <property type="entry name" value="Protein_kinase_ATP_BS"/>
</dbReference>
<reference evidence="8" key="1">
    <citation type="journal article" date="2019" name="Int. J. Syst. Evol. Microbiol.">
        <title>The Global Catalogue of Microorganisms (GCM) 10K type strain sequencing project: providing services to taxonomists for standard genome sequencing and annotation.</title>
        <authorList>
            <consortium name="The Broad Institute Genomics Platform"/>
            <consortium name="The Broad Institute Genome Sequencing Center for Infectious Disease"/>
            <person name="Wu L."/>
            <person name="Ma J."/>
        </authorList>
    </citation>
    <scope>NUCLEOTIDE SEQUENCE [LARGE SCALE GENOMIC DNA]</scope>
    <source>
        <strain evidence="8">NBRC 108755</strain>
    </source>
</reference>
<dbReference type="InterPro" id="IPR000719">
    <property type="entry name" value="Prot_kinase_dom"/>
</dbReference>
<evidence type="ECO:0000256" key="4">
    <source>
        <dbReference type="ARBA" id="ARBA00022840"/>
    </source>
</evidence>
<dbReference type="InterPro" id="IPR011009">
    <property type="entry name" value="Kinase-like_dom_sf"/>
</dbReference>
<dbReference type="InterPro" id="IPR008271">
    <property type="entry name" value="Ser/Thr_kinase_AS"/>
</dbReference>
<dbReference type="PANTHER" id="PTHR43289">
    <property type="entry name" value="MITOGEN-ACTIVATED PROTEIN KINASE KINASE KINASE 20-RELATED"/>
    <property type="match status" value="1"/>
</dbReference>
<feature type="binding site" evidence="5">
    <location>
        <position position="46"/>
    </location>
    <ligand>
        <name>ATP</name>
        <dbReference type="ChEBI" id="CHEBI:30616"/>
    </ligand>
</feature>
<dbReference type="Proteomes" id="UP001157069">
    <property type="component" value="Unassembled WGS sequence"/>
</dbReference>
<gene>
    <name evidence="7" type="ORF">GCM10025869_35720</name>
</gene>
<dbReference type="Pfam" id="PF00069">
    <property type="entry name" value="Pkinase"/>
    <property type="match status" value="1"/>
</dbReference>
<dbReference type="SMART" id="SM00065">
    <property type="entry name" value="GAF"/>
    <property type="match status" value="1"/>
</dbReference>
<dbReference type="PANTHER" id="PTHR43289:SF34">
    <property type="entry name" value="SERINE_THREONINE-PROTEIN KINASE YBDM-RELATED"/>
    <property type="match status" value="1"/>
</dbReference>
<keyword evidence="3" id="KW-0418">Kinase</keyword>
<dbReference type="PROSITE" id="PS00108">
    <property type="entry name" value="PROTEIN_KINASE_ST"/>
    <property type="match status" value="1"/>
</dbReference>
<dbReference type="SMART" id="SM00220">
    <property type="entry name" value="S_TKc"/>
    <property type="match status" value="1"/>
</dbReference>
<dbReference type="PROSITE" id="PS00107">
    <property type="entry name" value="PROTEIN_KINASE_ATP"/>
    <property type="match status" value="1"/>
</dbReference>
<dbReference type="InterPro" id="IPR029016">
    <property type="entry name" value="GAF-like_dom_sf"/>
</dbReference>
<evidence type="ECO:0000313" key="8">
    <source>
        <dbReference type="Proteomes" id="UP001157069"/>
    </source>
</evidence>
<evidence type="ECO:0000256" key="5">
    <source>
        <dbReference type="PROSITE-ProRule" id="PRU10141"/>
    </source>
</evidence>
<organism evidence="7 8">
    <name type="scientific">Homoserinibacter gongjuensis</name>
    <dbReference type="NCBI Taxonomy" id="1162968"/>
    <lineage>
        <taxon>Bacteria</taxon>
        <taxon>Bacillati</taxon>
        <taxon>Actinomycetota</taxon>
        <taxon>Actinomycetes</taxon>
        <taxon>Micrococcales</taxon>
        <taxon>Microbacteriaceae</taxon>
        <taxon>Homoserinibacter</taxon>
    </lineage>
</organism>
<dbReference type="InterPro" id="IPR003018">
    <property type="entry name" value="GAF"/>
</dbReference>
<dbReference type="RefSeq" id="WP_284301767.1">
    <property type="nucleotide sequence ID" value="NZ_BSVA01000001.1"/>
</dbReference>
<dbReference type="Gene3D" id="1.10.510.10">
    <property type="entry name" value="Transferase(Phosphotransferase) domain 1"/>
    <property type="match status" value="1"/>
</dbReference>
<sequence>MDRPYGSYADVLLKQRYRPGSVIGHGGMAKVYLARDEQLGRDVALKLFGAIPAGSEATPVFTAELRMLASLNHHGIVTLLDAGIDDSVPDEPHPFLIMELVTGPNLEQAIRAGDLTPRAIAEIGYDLAEALEYVHARGIVHRDLKPSNVLLAQYGTTEVRMRARLTDFGIAFDAAAALGPEETNTTGTAAYLSPEQVLRDLVGPASDVYALGLVLLECFTRHIEFPGDPSASAVSRLKSDPIVPADLSSAWRSLLTAMLQRDPAQRPPMRDVLLALRQIVVDEAGRHRNRPAPVPIEETARMNAVRRYESYVGPGDEVFERVANLARRVADTPVAIVSMIEHDEIRFLAHPGTELTGLAREDGLCSSIVAHDEAWVIENCLLDPRSSENDLVTGDFGMRFYAGVPIRSPEGYNVGVISVVDFTTRTLTEEQLASLLDLAALVTDELELQVASHQLRSELPVSTGDVPTPAVRYPHAV</sequence>
<dbReference type="EMBL" id="BSVA01000001">
    <property type="protein sequence ID" value="GMA93043.1"/>
    <property type="molecule type" value="Genomic_DNA"/>
</dbReference>
<evidence type="ECO:0000259" key="6">
    <source>
        <dbReference type="PROSITE" id="PS50011"/>
    </source>
</evidence>
<dbReference type="SUPFAM" id="SSF55781">
    <property type="entry name" value="GAF domain-like"/>
    <property type="match status" value="1"/>
</dbReference>
<evidence type="ECO:0000256" key="2">
    <source>
        <dbReference type="ARBA" id="ARBA00022741"/>
    </source>
</evidence>
<accession>A0ABQ6JXM3</accession>
<keyword evidence="1" id="KW-0808">Transferase</keyword>
<dbReference type="Pfam" id="PF01590">
    <property type="entry name" value="GAF"/>
    <property type="match status" value="1"/>
</dbReference>
<feature type="domain" description="Protein kinase" evidence="6">
    <location>
        <begin position="17"/>
        <end position="281"/>
    </location>
</feature>
<dbReference type="SUPFAM" id="SSF56112">
    <property type="entry name" value="Protein kinase-like (PK-like)"/>
    <property type="match status" value="1"/>
</dbReference>
<keyword evidence="2 5" id="KW-0547">Nucleotide-binding</keyword>
<keyword evidence="4 5" id="KW-0067">ATP-binding</keyword>
<evidence type="ECO:0000256" key="1">
    <source>
        <dbReference type="ARBA" id="ARBA00022679"/>
    </source>
</evidence>
<evidence type="ECO:0000313" key="7">
    <source>
        <dbReference type="EMBL" id="GMA93043.1"/>
    </source>
</evidence>
<dbReference type="CDD" id="cd14014">
    <property type="entry name" value="STKc_PknB_like"/>
    <property type="match status" value="1"/>
</dbReference>
<comment type="caution">
    <text evidence="7">The sequence shown here is derived from an EMBL/GenBank/DDBJ whole genome shotgun (WGS) entry which is preliminary data.</text>
</comment>
<protein>
    <recommendedName>
        <fullName evidence="6">Protein kinase domain-containing protein</fullName>
    </recommendedName>
</protein>
<keyword evidence="8" id="KW-1185">Reference proteome</keyword>
<dbReference type="Gene3D" id="3.30.450.40">
    <property type="match status" value="1"/>
</dbReference>
<evidence type="ECO:0000256" key="3">
    <source>
        <dbReference type="ARBA" id="ARBA00022777"/>
    </source>
</evidence>
<dbReference type="PROSITE" id="PS50011">
    <property type="entry name" value="PROTEIN_KINASE_DOM"/>
    <property type="match status" value="1"/>
</dbReference>
<name>A0ABQ6JXM3_9MICO</name>
<proteinExistence type="predicted"/>
<dbReference type="Gene3D" id="3.30.200.20">
    <property type="entry name" value="Phosphorylase Kinase, domain 1"/>
    <property type="match status" value="1"/>
</dbReference>